<name>A0ABQ4R064_9HYPH</name>
<keyword evidence="2" id="KW-0732">Signal</keyword>
<protein>
    <recommendedName>
        <fullName evidence="5">Lectin-like protein BA14k</fullName>
    </recommendedName>
</protein>
<accession>A0ABQ4R064</accession>
<feature type="signal peptide" evidence="2">
    <location>
        <begin position="1"/>
        <end position="22"/>
    </location>
</feature>
<evidence type="ECO:0000313" key="3">
    <source>
        <dbReference type="EMBL" id="GJD50299.1"/>
    </source>
</evidence>
<evidence type="ECO:0000256" key="2">
    <source>
        <dbReference type="SAM" id="SignalP"/>
    </source>
</evidence>
<reference evidence="3" key="2">
    <citation type="submission" date="2021-08" db="EMBL/GenBank/DDBJ databases">
        <authorList>
            <person name="Tani A."/>
            <person name="Ola A."/>
            <person name="Ogura Y."/>
            <person name="Katsura K."/>
            <person name="Hayashi T."/>
        </authorList>
    </citation>
    <scope>NUCLEOTIDE SEQUENCE</scope>
    <source>
        <strain evidence="3">KCTC 52305</strain>
    </source>
</reference>
<organism evidence="3 4">
    <name type="scientific">Methylobacterium crusticola</name>
    <dbReference type="NCBI Taxonomy" id="1697972"/>
    <lineage>
        <taxon>Bacteria</taxon>
        <taxon>Pseudomonadati</taxon>
        <taxon>Pseudomonadota</taxon>
        <taxon>Alphaproteobacteria</taxon>
        <taxon>Hyphomicrobiales</taxon>
        <taxon>Methylobacteriaceae</taxon>
        <taxon>Methylobacterium</taxon>
    </lineage>
</organism>
<keyword evidence="4" id="KW-1185">Reference proteome</keyword>
<evidence type="ECO:0000313" key="4">
    <source>
        <dbReference type="Proteomes" id="UP001055167"/>
    </source>
</evidence>
<reference evidence="3" key="1">
    <citation type="journal article" date="2021" name="Front. Microbiol.">
        <title>Comprehensive Comparative Genomics and Phenotyping of Methylobacterium Species.</title>
        <authorList>
            <person name="Alessa O."/>
            <person name="Ogura Y."/>
            <person name="Fujitani Y."/>
            <person name="Takami H."/>
            <person name="Hayashi T."/>
            <person name="Sahin N."/>
            <person name="Tani A."/>
        </authorList>
    </citation>
    <scope>NUCLEOTIDE SEQUENCE</scope>
    <source>
        <strain evidence="3">KCTC 52305</strain>
    </source>
</reference>
<proteinExistence type="predicted"/>
<dbReference type="Proteomes" id="UP001055167">
    <property type="component" value="Unassembled WGS sequence"/>
</dbReference>
<comment type="caution">
    <text evidence="3">The sequence shown here is derived from an EMBL/GenBank/DDBJ whole genome shotgun (WGS) entry which is preliminary data.</text>
</comment>
<feature type="region of interest" description="Disordered" evidence="1">
    <location>
        <begin position="28"/>
        <end position="48"/>
    </location>
</feature>
<dbReference type="RefSeq" id="WP_128562493.1">
    <property type="nucleotide sequence ID" value="NZ_BPQH01000009.1"/>
</dbReference>
<feature type="compositionally biased region" description="Gly residues" evidence="1">
    <location>
        <begin position="85"/>
        <end position="99"/>
    </location>
</feature>
<sequence length="109" mass="11166">MGRRLARAACALPLLLAGPAAAQGTVSNPFASNLPSRPLPAPPGPGVDGARYPAAVAPRYAGRPAGLARRLTCLDQYRANKQAGTGNGGQRWTQAGGGYDAACNRRLGR</sequence>
<evidence type="ECO:0000256" key="1">
    <source>
        <dbReference type="SAM" id="MobiDB-lite"/>
    </source>
</evidence>
<feature type="region of interest" description="Disordered" evidence="1">
    <location>
        <begin position="80"/>
        <end position="109"/>
    </location>
</feature>
<dbReference type="EMBL" id="BPQH01000009">
    <property type="protein sequence ID" value="GJD50299.1"/>
    <property type="molecule type" value="Genomic_DNA"/>
</dbReference>
<feature type="chain" id="PRO_5045871792" description="Lectin-like protein BA14k" evidence="2">
    <location>
        <begin position="23"/>
        <end position="109"/>
    </location>
</feature>
<evidence type="ECO:0008006" key="5">
    <source>
        <dbReference type="Google" id="ProtNLM"/>
    </source>
</evidence>
<gene>
    <name evidence="3" type="ORF">OPKNFCMD_3038</name>
</gene>